<dbReference type="InterPro" id="IPR002575">
    <property type="entry name" value="Aminoglycoside_PTrfase"/>
</dbReference>
<dbReference type="OrthoDB" id="9797603at2"/>
<dbReference type="Gene3D" id="3.90.1200.10">
    <property type="match status" value="1"/>
</dbReference>
<dbReference type="AlphaFoldDB" id="A0A1N6ILD5"/>
<feature type="compositionally biased region" description="Polar residues" evidence="1">
    <location>
        <begin position="9"/>
        <end position="19"/>
    </location>
</feature>
<evidence type="ECO:0000313" key="4">
    <source>
        <dbReference type="Proteomes" id="UP000185151"/>
    </source>
</evidence>
<dbReference type="InterPro" id="IPR051678">
    <property type="entry name" value="AGP_Transferase"/>
</dbReference>
<dbReference type="Proteomes" id="UP000185151">
    <property type="component" value="Unassembled WGS sequence"/>
</dbReference>
<dbReference type="EMBL" id="FSRU01000001">
    <property type="protein sequence ID" value="SIO32773.1"/>
    <property type="molecule type" value="Genomic_DNA"/>
</dbReference>
<protein>
    <submittedName>
        <fullName evidence="3">Ser/Thr protein kinase RdoA involved in Cpx stress response, MazF antagonist</fullName>
    </submittedName>
</protein>
<feature type="domain" description="Aminoglycoside phosphotransferase" evidence="2">
    <location>
        <begin position="72"/>
        <end position="279"/>
    </location>
</feature>
<keyword evidence="3" id="KW-0808">Transferase</keyword>
<feature type="region of interest" description="Disordered" evidence="1">
    <location>
        <begin position="1"/>
        <end position="40"/>
    </location>
</feature>
<evidence type="ECO:0000256" key="1">
    <source>
        <dbReference type="SAM" id="MobiDB-lite"/>
    </source>
</evidence>
<organism evidence="3 4">
    <name type="scientific">Paraburkholderia phenazinium</name>
    <dbReference type="NCBI Taxonomy" id="60549"/>
    <lineage>
        <taxon>Bacteria</taxon>
        <taxon>Pseudomonadati</taxon>
        <taxon>Pseudomonadota</taxon>
        <taxon>Betaproteobacteria</taxon>
        <taxon>Burkholderiales</taxon>
        <taxon>Burkholderiaceae</taxon>
        <taxon>Paraburkholderia</taxon>
    </lineage>
</organism>
<keyword evidence="3" id="KW-0418">Kinase</keyword>
<reference evidence="3 4" key="1">
    <citation type="submission" date="2016-11" db="EMBL/GenBank/DDBJ databases">
        <authorList>
            <person name="Jaros S."/>
            <person name="Januszkiewicz K."/>
            <person name="Wedrychowicz H."/>
        </authorList>
    </citation>
    <scope>NUCLEOTIDE SEQUENCE [LARGE SCALE GENOMIC DNA]</scope>
    <source>
        <strain evidence="3 4">GAS95</strain>
    </source>
</reference>
<dbReference type="GO" id="GO:0016301">
    <property type="term" value="F:kinase activity"/>
    <property type="evidence" value="ECO:0007669"/>
    <property type="project" value="UniProtKB-KW"/>
</dbReference>
<keyword evidence="4" id="KW-1185">Reference proteome</keyword>
<name>A0A1N6ILD5_9BURK</name>
<sequence>MADTHHSQDASGSGFQPAQGSADLAQGAATPAPGSTNPSWDVADLEAAAVAQAALKTRVVDVSRQSLTESGNAIFRVQLADGRAVAVRINPRRGMFGFTQHNLDALRQLGLPVPHVLALGTTAAQGSFIILEWVPGQDLQYELAGLSAQQMTRIAETVGDYQKRVASLPESTGFGWAPIRRHATTAHWTEIFGLPSTDEPAADAPALEHIRARLRALRRSVEPYFASLRPICFLDDMTVKNVLVEHGDLQGIIDVDFVCYGDPLMAIGTTLAHIAADVGEAGRFYGDELIRHAAPSPDAHRAIYFYSSLWITGFLAAAQTAGQAQRAAQLLQAADGMLRVAETDLHV</sequence>
<gene>
    <name evidence="3" type="ORF">SAMN05444165_2266</name>
</gene>
<dbReference type="RefSeq" id="WP_074295742.1">
    <property type="nucleotide sequence ID" value="NZ_FSRU01000001.1"/>
</dbReference>
<evidence type="ECO:0000313" key="3">
    <source>
        <dbReference type="EMBL" id="SIO32773.1"/>
    </source>
</evidence>
<dbReference type="Pfam" id="PF01636">
    <property type="entry name" value="APH"/>
    <property type="match status" value="1"/>
</dbReference>
<dbReference type="PANTHER" id="PTHR21310">
    <property type="entry name" value="AMINOGLYCOSIDE PHOSPHOTRANSFERASE-RELATED-RELATED"/>
    <property type="match status" value="1"/>
</dbReference>
<dbReference type="InterPro" id="IPR011009">
    <property type="entry name" value="Kinase-like_dom_sf"/>
</dbReference>
<dbReference type="SUPFAM" id="SSF56112">
    <property type="entry name" value="Protein kinase-like (PK-like)"/>
    <property type="match status" value="1"/>
</dbReference>
<dbReference type="Gene3D" id="3.30.200.20">
    <property type="entry name" value="Phosphorylase Kinase, domain 1"/>
    <property type="match status" value="1"/>
</dbReference>
<proteinExistence type="predicted"/>
<accession>A0A1N6ILD5</accession>
<evidence type="ECO:0000259" key="2">
    <source>
        <dbReference type="Pfam" id="PF01636"/>
    </source>
</evidence>